<dbReference type="EMBL" id="CP000125">
    <property type="protein sequence ID" value="ABA52914.1"/>
    <property type="molecule type" value="Genomic_DNA"/>
</dbReference>
<evidence type="ECO:0000313" key="2">
    <source>
        <dbReference type="EMBL" id="ABA52914.1"/>
    </source>
</evidence>
<organism evidence="2 3">
    <name type="scientific">Burkholderia pseudomallei (strain 1710b)</name>
    <dbReference type="NCBI Taxonomy" id="320372"/>
    <lineage>
        <taxon>Bacteria</taxon>
        <taxon>Pseudomonadati</taxon>
        <taxon>Pseudomonadota</taxon>
        <taxon>Betaproteobacteria</taxon>
        <taxon>Burkholderiales</taxon>
        <taxon>Burkholderiaceae</taxon>
        <taxon>Burkholderia</taxon>
        <taxon>pseudomallei group</taxon>
    </lineage>
</organism>
<feature type="region of interest" description="Disordered" evidence="1">
    <location>
        <begin position="276"/>
        <end position="309"/>
    </location>
</feature>
<name>Q3JK16_BURP1</name>
<dbReference type="EnsemblBacteria" id="ABA52914">
    <property type="protein sequence ID" value="ABA52914"/>
    <property type="gene ID" value="BURPS1710b_A0930"/>
</dbReference>
<dbReference type="AlphaFoldDB" id="Q3JK16"/>
<evidence type="ECO:0000256" key="1">
    <source>
        <dbReference type="SAM" id="MobiDB-lite"/>
    </source>
</evidence>
<feature type="compositionally biased region" description="Basic and acidic residues" evidence="1">
    <location>
        <begin position="1"/>
        <end position="19"/>
    </location>
</feature>
<feature type="region of interest" description="Disordered" evidence="1">
    <location>
        <begin position="1"/>
        <end position="26"/>
    </location>
</feature>
<dbReference type="Proteomes" id="UP000002700">
    <property type="component" value="Chromosome II"/>
</dbReference>
<sequence length="442" mass="49459">MRVEPPHEVEPCPHVRRLAEPGGPEAPHAGLLARPCIARADAGPHRAVRAAQRRGLAFARIARVEAAQVRRGRKDARGARLDPRAVLDATRSRARCRIQHQRQRERERRRAGDHHDLDHCRLLSLASAELALELAEPVDTVARLEIVELEQLPHFDLAAVVLAERRGKAAGPLERLVARTHLDQRVARDQFLRFGERAVDDGALAARITHAPAFRRRLQAGRVEQHARLRQFFVIGGHRGDQRSVGHRAGLARRIGFHHDHETHRSLLSQMTGRAIRHPAPTTGDTPPTRHATRKIKGNPSLNEATGPRRQPVAPILARLPEARPDFAHFDRAPFGGGTILRDRERLALRPDIEQEETADHFLRLGIRPVDQAHLAVAHLHARRLVVGHERFGADQHAARLKFAGEVAHPLVQGLAFGPRARRALASRLDDQQHVAHLRHLL</sequence>
<gene>
    <name evidence="2" type="ordered locus">BURPS1710b_A0930</name>
</gene>
<protein>
    <submittedName>
        <fullName evidence="2">Uncharacterized protein</fullName>
    </submittedName>
</protein>
<dbReference type="KEGG" id="bpm:BURPS1710b_A0930"/>
<reference evidence="2 3" key="1">
    <citation type="submission" date="2005-09" db="EMBL/GenBank/DDBJ databases">
        <authorList>
            <person name="Woods D.E."/>
            <person name="Nierman W.C."/>
        </authorList>
    </citation>
    <scope>NUCLEOTIDE SEQUENCE [LARGE SCALE GENOMIC DNA]</scope>
    <source>
        <strain evidence="2 3">1710b</strain>
    </source>
</reference>
<accession>Q3JK16</accession>
<proteinExistence type="predicted"/>
<evidence type="ECO:0000313" key="3">
    <source>
        <dbReference type="Proteomes" id="UP000002700"/>
    </source>
</evidence>
<dbReference type="HOGENOM" id="CLU_619203_0_0_4"/>